<proteinExistence type="predicted"/>
<dbReference type="AlphaFoldDB" id="A0A5S6QHC8"/>
<organism evidence="1 2">
    <name type="scientific">Trichuris muris</name>
    <name type="common">Mouse whipworm</name>
    <dbReference type="NCBI Taxonomy" id="70415"/>
    <lineage>
        <taxon>Eukaryota</taxon>
        <taxon>Metazoa</taxon>
        <taxon>Ecdysozoa</taxon>
        <taxon>Nematoda</taxon>
        <taxon>Enoplea</taxon>
        <taxon>Dorylaimia</taxon>
        <taxon>Trichinellida</taxon>
        <taxon>Trichuridae</taxon>
        <taxon>Trichuris</taxon>
    </lineage>
</organism>
<protein>
    <submittedName>
        <fullName evidence="2">Uncharacterized protein</fullName>
    </submittedName>
</protein>
<reference evidence="2" key="1">
    <citation type="submission" date="2019-12" db="UniProtKB">
        <authorList>
            <consortium name="WormBaseParasite"/>
        </authorList>
    </citation>
    <scope>IDENTIFICATION</scope>
</reference>
<evidence type="ECO:0000313" key="1">
    <source>
        <dbReference type="Proteomes" id="UP000046395"/>
    </source>
</evidence>
<name>A0A5S6QHC8_TRIMR</name>
<sequence>MTPNGYQKPWLLKNSLISGSKVFLSLRIRKTDVAYLADLHFMFNKIYKQLLTEDLNLIKTKSVISAFMSKLLLFKQRFAMGELCQLRNLIKVKKDGRVSDADVEDILYMAIPDWAINPFTNVEDEEISLQTELLDLQSNAELKPRLERVTSGSGCKNKFQTCILMCGPW</sequence>
<keyword evidence="1" id="KW-1185">Reference proteome</keyword>
<dbReference type="Proteomes" id="UP000046395">
    <property type="component" value="Unassembled WGS sequence"/>
</dbReference>
<evidence type="ECO:0000313" key="2">
    <source>
        <dbReference type="WBParaSite" id="TMUE_2000006267.1"/>
    </source>
</evidence>
<dbReference type="WBParaSite" id="TMUE_2000006267.1">
    <property type="protein sequence ID" value="TMUE_2000006267.1"/>
    <property type="gene ID" value="WBGene00291287"/>
</dbReference>
<accession>A0A5S6QHC8</accession>